<dbReference type="Proteomes" id="UP000001441">
    <property type="component" value="Chromosome"/>
</dbReference>
<feature type="domain" description="N-acetyltransferase" evidence="1">
    <location>
        <begin position="113"/>
        <end position="264"/>
    </location>
</feature>
<dbReference type="STRING" id="572477.Alvin_1798"/>
<dbReference type="PROSITE" id="PS51186">
    <property type="entry name" value="GNAT"/>
    <property type="match status" value="1"/>
</dbReference>
<dbReference type="Pfam" id="PF00583">
    <property type="entry name" value="Acetyltransf_1"/>
    <property type="match status" value="1"/>
</dbReference>
<protein>
    <submittedName>
        <fullName evidence="2">GCN5-related N-acetyltransferase</fullName>
    </submittedName>
</protein>
<organism evidence="2 3">
    <name type="scientific">Allochromatium vinosum (strain ATCC 17899 / DSM 180 / NBRC 103801 / NCIMB 10441 / D)</name>
    <name type="common">Chromatium vinosum</name>
    <dbReference type="NCBI Taxonomy" id="572477"/>
    <lineage>
        <taxon>Bacteria</taxon>
        <taxon>Pseudomonadati</taxon>
        <taxon>Pseudomonadota</taxon>
        <taxon>Gammaproteobacteria</taxon>
        <taxon>Chromatiales</taxon>
        <taxon>Chromatiaceae</taxon>
        <taxon>Allochromatium</taxon>
    </lineage>
</organism>
<proteinExistence type="predicted"/>
<evidence type="ECO:0000313" key="2">
    <source>
        <dbReference type="EMBL" id="ADC62724.1"/>
    </source>
</evidence>
<name>D3RU65_ALLVD</name>
<dbReference type="InterPro" id="IPR016181">
    <property type="entry name" value="Acyl_CoA_acyltransferase"/>
</dbReference>
<sequence length="264" mass="29990">MQKRQRPASGHIETSSLHLEWSEAVWDTAIFGDPVAQITQLEVRKQDAERDFTTFEIERDALGCGLVSCRLSHEQLQESMLLEARGFRFIEMVYQPELGRLPAEEAHPDLSCLSVSLAAAEDLPSVLAIAGSAFGSERFHMDPRLDSALADQRYCNWVNSSVSHPTQRLYLLRDQQRIVAFFITESQTDGTCYWHLTAVAPDAQGQGYGRRAWLTMLHQARDQGATRVQTCIAARNHRVLNLYARLDFRFPPPLMTFHWVRSTA</sequence>
<dbReference type="EMBL" id="CP001896">
    <property type="protein sequence ID" value="ADC62724.1"/>
    <property type="molecule type" value="Genomic_DNA"/>
</dbReference>
<dbReference type="OrthoDB" id="9796919at2"/>
<dbReference type="Gene3D" id="3.40.630.30">
    <property type="match status" value="1"/>
</dbReference>
<evidence type="ECO:0000313" key="3">
    <source>
        <dbReference type="Proteomes" id="UP000001441"/>
    </source>
</evidence>
<dbReference type="AlphaFoldDB" id="D3RU65"/>
<dbReference type="InterPro" id="IPR000182">
    <property type="entry name" value="GNAT_dom"/>
</dbReference>
<gene>
    <name evidence="2" type="ordered locus">Alvin_1798</name>
</gene>
<dbReference type="CDD" id="cd04301">
    <property type="entry name" value="NAT_SF"/>
    <property type="match status" value="1"/>
</dbReference>
<dbReference type="GO" id="GO:0016747">
    <property type="term" value="F:acyltransferase activity, transferring groups other than amino-acyl groups"/>
    <property type="evidence" value="ECO:0007669"/>
    <property type="project" value="InterPro"/>
</dbReference>
<keyword evidence="3" id="KW-1185">Reference proteome</keyword>
<dbReference type="eggNOG" id="COG0456">
    <property type="taxonomic scope" value="Bacteria"/>
</dbReference>
<evidence type="ECO:0000259" key="1">
    <source>
        <dbReference type="PROSITE" id="PS51186"/>
    </source>
</evidence>
<accession>D3RU65</accession>
<dbReference type="RefSeq" id="WP_012970998.1">
    <property type="nucleotide sequence ID" value="NC_013851.1"/>
</dbReference>
<dbReference type="HOGENOM" id="CLU_1041812_0_0_6"/>
<dbReference type="SUPFAM" id="SSF55729">
    <property type="entry name" value="Acyl-CoA N-acyltransferases (Nat)"/>
    <property type="match status" value="1"/>
</dbReference>
<dbReference type="KEGG" id="alv:Alvin_1798"/>
<reference evidence="2 3" key="1">
    <citation type="journal article" date="2011" name="Stand. Genomic Sci.">
        <title>Complete genome sequence of Allochromatium vinosum DSM 180(T).</title>
        <authorList>
            <person name="Weissgerber T."/>
            <person name="Zigann R."/>
            <person name="Bruce D."/>
            <person name="Chang Y.J."/>
            <person name="Detter J.C."/>
            <person name="Han C."/>
            <person name="Hauser L."/>
            <person name="Jeffries C.D."/>
            <person name="Land M."/>
            <person name="Munk A.C."/>
            <person name="Tapia R."/>
            <person name="Dahl C."/>
        </authorList>
    </citation>
    <scope>NUCLEOTIDE SEQUENCE [LARGE SCALE GENOMIC DNA]</scope>
    <source>
        <strain evidence="3">ATCC 17899 / DSM 180 / NBRC 103801 / NCIMB 10441 / D</strain>
    </source>
</reference>